<organism evidence="2 3">
    <name type="scientific">Mesorhizobium retamae</name>
    <dbReference type="NCBI Taxonomy" id="2912854"/>
    <lineage>
        <taxon>Bacteria</taxon>
        <taxon>Pseudomonadati</taxon>
        <taxon>Pseudomonadota</taxon>
        <taxon>Alphaproteobacteria</taxon>
        <taxon>Hyphomicrobiales</taxon>
        <taxon>Phyllobacteriaceae</taxon>
        <taxon>Mesorhizobium</taxon>
    </lineage>
</organism>
<comment type="caution">
    <text evidence="2">The sequence shown here is derived from an EMBL/GenBank/DDBJ whole genome shotgun (WGS) entry which is preliminary data.</text>
</comment>
<evidence type="ECO:0000313" key="3">
    <source>
        <dbReference type="Proteomes" id="UP001201701"/>
    </source>
</evidence>
<dbReference type="Pfam" id="PF04964">
    <property type="entry name" value="Flp_Fap"/>
    <property type="match status" value="1"/>
</dbReference>
<name>A0ABS9QB54_9HYPH</name>
<feature type="transmembrane region" description="Helical" evidence="1">
    <location>
        <begin position="20"/>
        <end position="38"/>
    </location>
</feature>
<evidence type="ECO:0000256" key="1">
    <source>
        <dbReference type="SAM" id="Phobius"/>
    </source>
</evidence>
<keyword evidence="1" id="KW-0812">Transmembrane</keyword>
<dbReference type="Proteomes" id="UP001201701">
    <property type="component" value="Unassembled WGS sequence"/>
</dbReference>
<evidence type="ECO:0000313" key="2">
    <source>
        <dbReference type="EMBL" id="MCG7504610.1"/>
    </source>
</evidence>
<dbReference type="InterPro" id="IPR007047">
    <property type="entry name" value="Flp_Fap"/>
</dbReference>
<dbReference type="RefSeq" id="WP_239362829.1">
    <property type="nucleotide sequence ID" value="NZ_JAKREW010000003.1"/>
</dbReference>
<gene>
    <name evidence="2" type="ORF">L4923_06200</name>
</gene>
<keyword evidence="1" id="KW-1133">Transmembrane helix</keyword>
<reference evidence="2 3" key="1">
    <citation type="submission" date="2022-02" db="EMBL/GenBank/DDBJ databases">
        <title>Draft genome sequence of Mezorhizobium retamae strain IRAMC:0171 isolated from Retama raetam nodules.</title>
        <authorList>
            <person name="Bengaied R."/>
            <person name="Sbissi I."/>
            <person name="Huber K."/>
            <person name="Ghodbane F."/>
            <person name="Nouioui I."/>
            <person name="Tarhouni M."/>
            <person name="Gtari M."/>
        </authorList>
    </citation>
    <scope>NUCLEOTIDE SEQUENCE [LARGE SCALE GENOMIC DNA]</scope>
    <source>
        <strain evidence="2 3">IRAMC:0171</strain>
    </source>
</reference>
<sequence length="59" mass="6332">MSLLPRFLTDKTGATAIEYSLLGTLIAVAIIAGVGATGERLDWLWSNNNSEIVKALNKN</sequence>
<keyword evidence="1" id="KW-0472">Membrane</keyword>
<dbReference type="EMBL" id="JAKREW010000003">
    <property type="protein sequence ID" value="MCG7504610.1"/>
    <property type="molecule type" value="Genomic_DNA"/>
</dbReference>
<protein>
    <submittedName>
        <fullName evidence="2">Flp family type IVb pilin</fullName>
    </submittedName>
</protein>
<keyword evidence="3" id="KW-1185">Reference proteome</keyword>
<accession>A0ABS9QB54</accession>
<proteinExistence type="predicted"/>